<accession>A0A6F8YUN6</accession>
<proteinExistence type="predicted"/>
<evidence type="ECO:0000313" key="3">
    <source>
        <dbReference type="Proteomes" id="UP000503011"/>
    </source>
</evidence>
<dbReference type="KEGG" id="psuu:Psuf_071450"/>
<feature type="compositionally biased region" description="Basic and acidic residues" evidence="1">
    <location>
        <begin position="9"/>
        <end position="20"/>
    </location>
</feature>
<feature type="compositionally biased region" description="Basic and acidic residues" evidence="1">
    <location>
        <begin position="88"/>
        <end position="105"/>
    </location>
</feature>
<evidence type="ECO:0000256" key="1">
    <source>
        <dbReference type="SAM" id="MobiDB-lite"/>
    </source>
</evidence>
<dbReference type="Proteomes" id="UP000503011">
    <property type="component" value="Chromosome"/>
</dbReference>
<protein>
    <submittedName>
        <fullName evidence="2">Uncharacterized protein</fullName>
    </submittedName>
</protein>
<organism evidence="2 3">
    <name type="scientific">Phytohabitans suffuscus</name>
    <dbReference type="NCBI Taxonomy" id="624315"/>
    <lineage>
        <taxon>Bacteria</taxon>
        <taxon>Bacillati</taxon>
        <taxon>Actinomycetota</taxon>
        <taxon>Actinomycetes</taxon>
        <taxon>Micromonosporales</taxon>
        <taxon>Micromonosporaceae</taxon>
    </lineage>
</organism>
<gene>
    <name evidence="2" type="ORF">Psuf_071450</name>
</gene>
<name>A0A6F8YUN6_9ACTN</name>
<feature type="region of interest" description="Disordered" evidence="1">
    <location>
        <begin position="1"/>
        <end position="25"/>
    </location>
</feature>
<sequence>MFGVGAAVRAERERERHDPVADGQVHAVPGLVHLAGRLHAQRVRQPDVAGHLSPHARAGQQVGRVDGGRPYPDPHLARPGVRLGQLHDPQHVRTAERVEPDRPHG</sequence>
<evidence type="ECO:0000313" key="2">
    <source>
        <dbReference type="EMBL" id="BCB89832.1"/>
    </source>
</evidence>
<dbReference type="EMBL" id="AP022871">
    <property type="protein sequence ID" value="BCB89832.1"/>
    <property type="molecule type" value="Genomic_DNA"/>
</dbReference>
<reference evidence="2 3" key="1">
    <citation type="submission" date="2020-03" db="EMBL/GenBank/DDBJ databases">
        <title>Whole genome shotgun sequence of Phytohabitans suffuscus NBRC 105367.</title>
        <authorList>
            <person name="Komaki H."/>
            <person name="Tamura T."/>
        </authorList>
    </citation>
    <scope>NUCLEOTIDE SEQUENCE [LARGE SCALE GENOMIC DNA]</scope>
    <source>
        <strain evidence="2 3">NBRC 105367</strain>
    </source>
</reference>
<dbReference type="AlphaFoldDB" id="A0A6F8YUN6"/>
<keyword evidence="3" id="KW-1185">Reference proteome</keyword>
<reference evidence="2 3" key="2">
    <citation type="submission" date="2020-03" db="EMBL/GenBank/DDBJ databases">
        <authorList>
            <person name="Ichikawa N."/>
            <person name="Kimura A."/>
            <person name="Kitahashi Y."/>
            <person name="Uohara A."/>
        </authorList>
    </citation>
    <scope>NUCLEOTIDE SEQUENCE [LARGE SCALE GENOMIC DNA]</scope>
    <source>
        <strain evidence="2 3">NBRC 105367</strain>
    </source>
</reference>
<feature type="region of interest" description="Disordered" evidence="1">
    <location>
        <begin position="47"/>
        <end position="105"/>
    </location>
</feature>